<organism evidence="2 3">
    <name type="scientific">Eruca vesicaria subsp. sativa</name>
    <name type="common">Garden rocket</name>
    <name type="synonym">Eruca sativa</name>
    <dbReference type="NCBI Taxonomy" id="29727"/>
    <lineage>
        <taxon>Eukaryota</taxon>
        <taxon>Viridiplantae</taxon>
        <taxon>Streptophyta</taxon>
        <taxon>Embryophyta</taxon>
        <taxon>Tracheophyta</taxon>
        <taxon>Spermatophyta</taxon>
        <taxon>Magnoliopsida</taxon>
        <taxon>eudicotyledons</taxon>
        <taxon>Gunneridae</taxon>
        <taxon>Pentapetalae</taxon>
        <taxon>rosids</taxon>
        <taxon>malvids</taxon>
        <taxon>Brassicales</taxon>
        <taxon>Brassicaceae</taxon>
        <taxon>Brassiceae</taxon>
        <taxon>Eruca</taxon>
    </lineage>
</organism>
<accession>A0ABC8LQQ9</accession>
<feature type="compositionally biased region" description="Polar residues" evidence="1">
    <location>
        <begin position="78"/>
        <end position="87"/>
    </location>
</feature>
<dbReference type="Proteomes" id="UP001642260">
    <property type="component" value="Unassembled WGS sequence"/>
</dbReference>
<name>A0ABC8LQQ9_ERUVS</name>
<dbReference type="EMBL" id="CAKOAT010681820">
    <property type="protein sequence ID" value="CAH8385847.1"/>
    <property type="molecule type" value="Genomic_DNA"/>
</dbReference>
<evidence type="ECO:0000256" key="1">
    <source>
        <dbReference type="SAM" id="MobiDB-lite"/>
    </source>
</evidence>
<proteinExistence type="predicted"/>
<evidence type="ECO:0000313" key="2">
    <source>
        <dbReference type="EMBL" id="CAH8385847.1"/>
    </source>
</evidence>
<evidence type="ECO:0000313" key="3">
    <source>
        <dbReference type="Proteomes" id="UP001642260"/>
    </source>
</evidence>
<gene>
    <name evidence="2" type="ORF">ERUC_LOCUS38330</name>
</gene>
<feature type="region of interest" description="Disordered" evidence="1">
    <location>
        <begin position="34"/>
        <end position="91"/>
    </location>
</feature>
<reference evidence="2 3" key="1">
    <citation type="submission" date="2022-03" db="EMBL/GenBank/DDBJ databases">
        <authorList>
            <person name="Macdonald S."/>
            <person name="Ahmed S."/>
            <person name="Newling K."/>
        </authorList>
    </citation>
    <scope>NUCLEOTIDE SEQUENCE [LARGE SCALE GENOMIC DNA]</scope>
</reference>
<protein>
    <submittedName>
        <fullName evidence="2">Uncharacterized protein</fullName>
    </submittedName>
</protein>
<comment type="caution">
    <text evidence="2">The sequence shown here is derived from an EMBL/GenBank/DDBJ whole genome shotgun (WGS) entry which is preliminary data.</text>
</comment>
<sequence length="103" mass="11748">MNSHGEPSCDQLYHSNRNVMQQRHQDMVNRETVLHAPPRSIFGSGSAPSREHQAPIFEPPPQERARPTHPIISPQPPQLRQGSASQSFRRREGITRINRLLLV</sequence>
<dbReference type="AlphaFoldDB" id="A0ABC8LQQ9"/>
<keyword evidence="3" id="KW-1185">Reference proteome</keyword>